<accession>A0A1H8TYI6</accession>
<comment type="similarity">
    <text evidence="3 10">Belongs to the TrpF family.</text>
</comment>
<proteinExistence type="inferred from homology"/>
<dbReference type="PANTHER" id="PTHR42894:SF1">
    <property type="entry name" value="N-(5'-PHOSPHORIBOSYL)ANTHRANILATE ISOMERASE"/>
    <property type="match status" value="1"/>
</dbReference>
<sequence>MLVKICGIIDAETALATAEAGADLIGLVFAKSKRQVTVEQAKTIRAMLADSVKVVGVFKDEEMSNVNWIAKQVGLDYVQLHGATTLKDCQLSQRPVIKVIAVREQADLEQVNAFLAVADYILLDGAVAGSGTSFNWHLLNQLTHERQRIILAGGLSVANVQAAINQVAPVGVDVSSGVETNGSKDIEKIVQFIKKVQEGMV</sequence>
<keyword evidence="13" id="KW-1185">Reference proteome</keyword>
<dbReference type="Gene3D" id="3.20.20.70">
    <property type="entry name" value="Aldolase class I"/>
    <property type="match status" value="1"/>
</dbReference>
<keyword evidence="9 10" id="KW-0413">Isomerase</keyword>
<dbReference type="Pfam" id="PF00697">
    <property type="entry name" value="PRAI"/>
    <property type="match status" value="1"/>
</dbReference>
<evidence type="ECO:0000256" key="6">
    <source>
        <dbReference type="ARBA" id="ARBA00022605"/>
    </source>
</evidence>
<organism evidence="12 13">
    <name type="scientific">Amphibacillus marinus</name>
    <dbReference type="NCBI Taxonomy" id="872970"/>
    <lineage>
        <taxon>Bacteria</taxon>
        <taxon>Bacillati</taxon>
        <taxon>Bacillota</taxon>
        <taxon>Bacilli</taxon>
        <taxon>Bacillales</taxon>
        <taxon>Bacillaceae</taxon>
        <taxon>Amphibacillus</taxon>
    </lineage>
</organism>
<keyword evidence="6 10" id="KW-0028">Amino-acid biosynthesis</keyword>
<evidence type="ECO:0000256" key="7">
    <source>
        <dbReference type="ARBA" id="ARBA00022822"/>
    </source>
</evidence>
<evidence type="ECO:0000256" key="5">
    <source>
        <dbReference type="ARBA" id="ARBA00022272"/>
    </source>
</evidence>
<comment type="pathway">
    <text evidence="2 10">Amino-acid biosynthesis; L-tryptophan biosynthesis; L-tryptophan from chorismate: step 3/5.</text>
</comment>
<evidence type="ECO:0000256" key="9">
    <source>
        <dbReference type="ARBA" id="ARBA00023235"/>
    </source>
</evidence>
<dbReference type="PANTHER" id="PTHR42894">
    <property type="entry name" value="N-(5'-PHOSPHORIBOSYL)ANTHRANILATE ISOMERASE"/>
    <property type="match status" value="1"/>
</dbReference>
<dbReference type="CDD" id="cd00405">
    <property type="entry name" value="PRAI"/>
    <property type="match status" value="1"/>
</dbReference>
<evidence type="ECO:0000256" key="2">
    <source>
        <dbReference type="ARBA" id="ARBA00004664"/>
    </source>
</evidence>
<dbReference type="STRING" id="872970.SAMN04488134_12111"/>
<evidence type="ECO:0000259" key="11">
    <source>
        <dbReference type="Pfam" id="PF00697"/>
    </source>
</evidence>
<evidence type="ECO:0000256" key="4">
    <source>
        <dbReference type="ARBA" id="ARBA00012572"/>
    </source>
</evidence>
<dbReference type="UniPathway" id="UPA00035">
    <property type="reaction ID" value="UER00042"/>
</dbReference>
<keyword evidence="7 10" id="KW-0822">Tryptophan biosynthesis</keyword>
<protein>
    <recommendedName>
        <fullName evidence="5 10">N-(5'-phosphoribosyl)anthranilate isomerase</fullName>
        <shortName evidence="10">PRAI</shortName>
        <ecNumber evidence="4 10">5.3.1.24</ecNumber>
    </recommendedName>
</protein>
<dbReference type="EC" id="5.3.1.24" evidence="4 10"/>
<evidence type="ECO:0000256" key="3">
    <source>
        <dbReference type="ARBA" id="ARBA00007571"/>
    </source>
</evidence>
<dbReference type="Proteomes" id="UP000199300">
    <property type="component" value="Unassembled WGS sequence"/>
</dbReference>
<dbReference type="RefSeq" id="WP_245751721.1">
    <property type="nucleotide sequence ID" value="NZ_FODJ01000021.1"/>
</dbReference>
<dbReference type="InterPro" id="IPR013785">
    <property type="entry name" value="Aldolase_TIM"/>
</dbReference>
<evidence type="ECO:0000256" key="1">
    <source>
        <dbReference type="ARBA" id="ARBA00001164"/>
    </source>
</evidence>
<dbReference type="HAMAP" id="MF_00135">
    <property type="entry name" value="PRAI"/>
    <property type="match status" value="1"/>
</dbReference>
<gene>
    <name evidence="10" type="primary">trpF</name>
    <name evidence="12" type="ORF">SAMN04488134_12111</name>
</gene>
<dbReference type="SUPFAM" id="SSF51366">
    <property type="entry name" value="Ribulose-phoshate binding barrel"/>
    <property type="match status" value="1"/>
</dbReference>
<name>A0A1H8TYI6_9BACI</name>
<dbReference type="FunFam" id="3.20.20.70:FF:000075">
    <property type="entry name" value="Tryptophan biosynthesis protein TRP1"/>
    <property type="match status" value="1"/>
</dbReference>
<feature type="domain" description="N-(5'phosphoribosyl) anthranilate isomerase (PRAI)" evidence="11">
    <location>
        <begin position="3"/>
        <end position="194"/>
    </location>
</feature>
<dbReference type="InterPro" id="IPR044643">
    <property type="entry name" value="TrpF_fam"/>
</dbReference>
<comment type="catalytic activity">
    <reaction evidence="1 10">
        <text>N-(5-phospho-beta-D-ribosyl)anthranilate = 1-(2-carboxyphenylamino)-1-deoxy-D-ribulose 5-phosphate</text>
        <dbReference type="Rhea" id="RHEA:21540"/>
        <dbReference type="ChEBI" id="CHEBI:18277"/>
        <dbReference type="ChEBI" id="CHEBI:58613"/>
        <dbReference type="EC" id="5.3.1.24"/>
    </reaction>
</comment>
<dbReference type="InterPro" id="IPR011060">
    <property type="entry name" value="RibuloseP-bd_barrel"/>
</dbReference>
<dbReference type="GO" id="GO:0000162">
    <property type="term" value="P:L-tryptophan biosynthetic process"/>
    <property type="evidence" value="ECO:0007669"/>
    <property type="project" value="UniProtKB-UniRule"/>
</dbReference>
<evidence type="ECO:0000256" key="8">
    <source>
        <dbReference type="ARBA" id="ARBA00023141"/>
    </source>
</evidence>
<dbReference type="EMBL" id="FODJ01000021">
    <property type="protein sequence ID" value="SEO95488.1"/>
    <property type="molecule type" value="Genomic_DNA"/>
</dbReference>
<evidence type="ECO:0000313" key="12">
    <source>
        <dbReference type="EMBL" id="SEO95488.1"/>
    </source>
</evidence>
<reference evidence="12 13" key="1">
    <citation type="submission" date="2016-10" db="EMBL/GenBank/DDBJ databases">
        <authorList>
            <person name="de Groot N.N."/>
        </authorList>
    </citation>
    <scope>NUCLEOTIDE SEQUENCE [LARGE SCALE GENOMIC DNA]</scope>
    <source>
        <strain evidence="12 13">CGMCC 1.10434</strain>
    </source>
</reference>
<dbReference type="GO" id="GO:0004640">
    <property type="term" value="F:phosphoribosylanthranilate isomerase activity"/>
    <property type="evidence" value="ECO:0007669"/>
    <property type="project" value="UniProtKB-UniRule"/>
</dbReference>
<evidence type="ECO:0000313" key="13">
    <source>
        <dbReference type="Proteomes" id="UP000199300"/>
    </source>
</evidence>
<dbReference type="InterPro" id="IPR001240">
    <property type="entry name" value="PRAI_dom"/>
</dbReference>
<evidence type="ECO:0000256" key="10">
    <source>
        <dbReference type="HAMAP-Rule" id="MF_00135"/>
    </source>
</evidence>
<dbReference type="AlphaFoldDB" id="A0A1H8TYI6"/>
<keyword evidence="8 10" id="KW-0057">Aromatic amino acid biosynthesis</keyword>